<comment type="caution">
    <text evidence="3">The sequence shown here is derived from an EMBL/GenBank/DDBJ whole genome shotgun (WGS) entry which is preliminary data.</text>
</comment>
<evidence type="ECO:0000313" key="4">
    <source>
        <dbReference type="Proteomes" id="UP000036987"/>
    </source>
</evidence>
<dbReference type="Pfam" id="PF13041">
    <property type="entry name" value="PPR_2"/>
    <property type="match status" value="2"/>
</dbReference>
<dbReference type="InterPro" id="IPR046960">
    <property type="entry name" value="PPR_At4g14850-like_plant"/>
</dbReference>
<dbReference type="PANTHER" id="PTHR47926">
    <property type="entry name" value="PENTATRICOPEPTIDE REPEAT-CONTAINING PROTEIN"/>
    <property type="match status" value="1"/>
</dbReference>
<evidence type="ECO:0000256" key="1">
    <source>
        <dbReference type="ARBA" id="ARBA00022737"/>
    </source>
</evidence>
<protein>
    <submittedName>
        <fullName evidence="3">Pentatricopeptide repeat-containing protein</fullName>
    </submittedName>
</protein>
<dbReference type="InterPro" id="IPR011990">
    <property type="entry name" value="TPR-like_helical_dom_sf"/>
</dbReference>
<dbReference type="OMA" id="RSHDKTE"/>
<proteinExistence type="predicted"/>
<dbReference type="Pfam" id="PF01535">
    <property type="entry name" value="PPR"/>
    <property type="match status" value="3"/>
</dbReference>
<keyword evidence="1" id="KW-0677">Repeat</keyword>
<dbReference type="PANTHER" id="PTHR47926:SF463">
    <property type="entry name" value="PENTATRICOPEPTIDE REPEAT-CONTAINING PROTEIN"/>
    <property type="match status" value="1"/>
</dbReference>
<dbReference type="PROSITE" id="PS51375">
    <property type="entry name" value="PPR"/>
    <property type="match status" value="3"/>
</dbReference>
<organism evidence="3 4">
    <name type="scientific">Zostera marina</name>
    <name type="common">Eelgrass</name>
    <dbReference type="NCBI Taxonomy" id="29655"/>
    <lineage>
        <taxon>Eukaryota</taxon>
        <taxon>Viridiplantae</taxon>
        <taxon>Streptophyta</taxon>
        <taxon>Embryophyta</taxon>
        <taxon>Tracheophyta</taxon>
        <taxon>Spermatophyta</taxon>
        <taxon>Magnoliopsida</taxon>
        <taxon>Liliopsida</taxon>
        <taxon>Zosteraceae</taxon>
        <taxon>Zostera</taxon>
    </lineage>
</organism>
<feature type="repeat" description="PPR" evidence="2">
    <location>
        <begin position="266"/>
        <end position="300"/>
    </location>
</feature>
<feature type="repeat" description="PPR" evidence="2">
    <location>
        <begin position="368"/>
        <end position="402"/>
    </location>
</feature>
<dbReference type="NCBIfam" id="TIGR00756">
    <property type="entry name" value="PPR"/>
    <property type="match status" value="4"/>
</dbReference>
<dbReference type="InterPro" id="IPR002885">
    <property type="entry name" value="PPR_rpt"/>
</dbReference>
<keyword evidence="4" id="KW-1185">Reference proteome</keyword>
<dbReference type="InterPro" id="IPR046848">
    <property type="entry name" value="E_motif"/>
</dbReference>
<dbReference type="AlphaFoldDB" id="A0A0K9P193"/>
<feature type="repeat" description="PPR" evidence="2">
    <location>
        <begin position="204"/>
        <end position="238"/>
    </location>
</feature>
<evidence type="ECO:0000313" key="3">
    <source>
        <dbReference type="EMBL" id="KMZ62743.1"/>
    </source>
</evidence>
<dbReference type="GO" id="GO:0003723">
    <property type="term" value="F:RNA binding"/>
    <property type="evidence" value="ECO:0007669"/>
    <property type="project" value="InterPro"/>
</dbReference>
<name>A0A0K9P193_ZOSMR</name>
<dbReference type="FunFam" id="1.25.40.10:FF:000090">
    <property type="entry name" value="Pentatricopeptide repeat-containing protein, chloroplastic"/>
    <property type="match status" value="1"/>
</dbReference>
<dbReference type="Proteomes" id="UP000036987">
    <property type="component" value="Unassembled WGS sequence"/>
</dbReference>
<gene>
    <name evidence="3" type="ORF">ZOSMA_44G01460</name>
</gene>
<dbReference type="OrthoDB" id="185373at2759"/>
<dbReference type="GO" id="GO:0009451">
    <property type="term" value="P:RNA modification"/>
    <property type="evidence" value="ECO:0000318"/>
    <property type="project" value="GO_Central"/>
</dbReference>
<evidence type="ECO:0000256" key="2">
    <source>
        <dbReference type="PROSITE-ProRule" id="PRU00708"/>
    </source>
</evidence>
<dbReference type="Gene3D" id="1.25.40.10">
    <property type="entry name" value="Tetratricopeptide repeat domain"/>
    <property type="match status" value="3"/>
</dbReference>
<reference evidence="4" key="1">
    <citation type="journal article" date="2016" name="Nature">
        <title>The genome of the seagrass Zostera marina reveals angiosperm adaptation to the sea.</title>
        <authorList>
            <person name="Olsen J.L."/>
            <person name="Rouze P."/>
            <person name="Verhelst B."/>
            <person name="Lin Y.-C."/>
            <person name="Bayer T."/>
            <person name="Collen J."/>
            <person name="Dattolo E."/>
            <person name="De Paoli E."/>
            <person name="Dittami S."/>
            <person name="Maumus F."/>
            <person name="Michel G."/>
            <person name="Kersting A."/>
            <person name="Lauritano C."/>
            <person name="Lohaus R."/>
            <person name="Toepel M."/>
            <person name="Tonon T."/>
            <person name="Vanneste K."/>
            <person name="Amirebrahimi M."/>
            <person name="Brakel J."/>
            <person name="Bostroem C."/>
            <person name="Chovatia M."/>
            <person name="Grimwood J."/>
            <person name="Jenkins J.W."/>
            <person name="Jueterbock A."/>
            <person name="Mraz A."/>
            <person name="Stam W.T."/>
            <person name="Tice H."/>
            <person name="Bornberg-Bauer E."/>
            <person name="Green P.J."/>
            <person name="Pearson G.A."/>
            <person name="Procaccini G."/>
            <person name="Duarte C.M."/>
            <person name="Schmutz J."/>
            <person name="Reusch T.B.H."/>
            <person name="Van de Peer Y."/>
        </authorList>
    </citation>
    <scope>NUCLEOTIDE SEQUENCE [LARGE SCALE GENOMIC DNA]</scope>
    <source>
        <strain evidence="4">cv. Finnish</strain>
    </source>
</reference>
<sequence length="555" mass="62293">MYGMLAGTAIPVAVSSIVSAFYQRCKSMEAFKQLHARFIILGHRHLPHSALRPIISFSSLHPTGDLHYAILILLSVPIPLISTSSSSRYLFNTVIRGFARRQKNQHNPTRQQQHSSTPLLLLLLLLRRMVDASVSPNNFTYTFLIQACAVPSAMLLGWQIHSVVTKNAFLDDRYVRNSLLQFYSICCGLDETRRLFTEFEDYADVVSWNSLINACLKRGEVSEAFVLFDRMPEKTTVSWNNMMTGLIRHKRLDTARVLFDEMPERNIVSWTVMISGYSQAGEVSEALGLFRLMQMSHRNLNSAVLVAGLAAASQLGALEHGKWIHGYIRKRQVRMERSLTTALVKMYANCGCVDLAMQVFYDDAVEKDVSTYTAAVLGLAVSGHGREAMSLFKQMKCLGIEPDGVSYIAVLCACSHMGWVEEGSHHFNEMVHVYGIEPELDHYACMVDLLGRAGHLQEAEKFITSMPVEADNVVWGALLNACRIHGNPTMGRKVGKMLIESDCGHDGRYIALSNLYSESRMEENAQQIRRIMKKRNVERIPGISSVDLNGTIYES</sequence>
<dbReference type="EMBL" id="LFYR01001330">
    <property type="protein sequence ID" value="KMZ62743.1"/>
    <property type="molecule type" value="Genomic_DNA"/>
</dbReference>
<dbReference type="Pfam" id="PF20431">
    <property type="entry name" value="E_motif"/>
    <property type="match status" value="1"/>
</dbReference>
<accession>A0A0K9P193</accession>